<keyword evidence="2" id="KW-1185">Reference proteome</keyword>
<proteinExistence type="predicted"/>
<organism evidence="1 2">
    <name type="scientific">Melastoma candidum</name>
    <dbReference type="NCBI Taxonomy" id="119954"/>
    <lineage>
        <taxon>Eukaryota</taxon>
        <taxon>Viridiplantae</taxon>
        <taxon>Streptophyta</taxon>
        <taxon>Embryophyta</taxon>
        <taxon>Tracheophyta</taxon>
        <taxon>Spermatophyta</taxon>
        <taxon>Magnoliopsida</taxon>
        <taxon>eudicotyledons</taxon>
        <taxon>Gunneridae</taxon>
        <taxon>Pentapetalae</taxon>
        <taxon>rosids</taxon>
        <taxon>malvids</taxon>
        <taxon>Myrtales</taxon>
        <taxon>Melastomataceae</taxon>
        <taxon>Melastomatoideae</taxon>
        <taxon>Melastomateae</taxon>
        <taxon>Melastoma</taxon>
    </lineage>
</organism>
<gene>
    <name evidence="1" type="ORF">MLD38_006833</name>
</gene>
<dbReference type="EMBL" id="CM042882">
    <property type="protein sequence ID" value="KAI4380666.1"/>
    <property type="molecule type" value="Genomic_DNA"/>
</dbReference>
<name>A0ACB9RR12_9MYRT</name>
<protein>
    <submittedName>
        <fullName evidence="1">Uncharacterized protein</fullName>
    </submittedName>
</protein>
<sequence>MSSSVSGSPEIHLFGNVQFVLIKIERHDHSDQPSFYYLEKAVDHLHPGALYLLGATYLTGDCVKQDLGSAMWCFQRASEKGHAGATIGYGSLLLRGVQVPEILLKFNATRGAAARKSRTGDECSRVDPVEMARKQFEIAAKARCDLGMRWQMRLEEEDKSVALAT</sequence>
<evidence type="ECO:0000313" key="2">
    <source>
        <dbReference type="Proteomes" id="UP001057402"/>
    </source>
</evidence>
<evidence type="ECO:0000313" key="1">
    <source>
        <dbReference type="EMBL" id="KAI4380666.1"/>
    </source>
</evidence>
<reference evidence="2" key="1">
    <citation type="journal article" date="2023" name="Front. Plant Sci.">
        <title>Chromosomal-level genome assembly of Melastoma candidum provides insights into trichome evolution.</title>
        <authorList>
            <person name="Zhong Y."/>
            <person name="Wu W."/>
            <person name="Sun C."/>
            <person name="Zou P."/>
            <person name="Liu Y."/>
            <person name="Dai S."/>
            <person name="Zhou R."/>
        </authorList>
    </citation>
    <scope>NUCLEOTIDE SEQUENCE [LARGE SCALE GENOMIC DNA]</scope>
</reference>
<accession>A0ACB9RR12</accession>
<dbReference type="Proteomes" id="UP001057402">
    <property type="component" value="Chromosome 3"/>
</dbReference>
<comment type="caution">
    <text evidence="1">The sequence shown here is derived from an EMBL/GenBank/DDBJ whole genome shotgun (WGS) entry which is preliminary data.</text>
</comment>